<feature type="non-terminal residue" evidence="2">
    <location>
        <position position="1"/>
    </location>
</feature>
<comment type="caution">
    <text evidence="2">The sequence shown here is derived from an EMBL/GenBank/DDBJ whole genome shotgun (WGS) entry which is preliminary data.</text>
</comment>
<feature type="region of interest" description="Disordered" evidence="1">
    <location>
        <begin position="77"/>
        <end position="97"/>
    </location>
</feature>
<evidence type="ECO:0000313" key="2">
    <source>
        <dbReference type="EMBL" id="KAE9445270.1"/>
    </source>
</evidence>
<evidence type="ECO:0000256" key="1">
    <source>
        <dbReference type="SAM" id="MobiDB-lite"/>
    </source>
</evidence>
<reference evidence="2" key="1">
    <citation type="journal article" date="2019" name="Genome Biol. Evol.">
        <title>The Rhododendron genome and chromosomal organization provide insight into shared whole-genome duplications across the heath family (Ericaceae).</title>
        <authorList>
            <person name="Soza V.L."/>
            <person name="Lindsley D."/>
            <person name="Waalkes A."/>
            <person name="Ramage E."/>
            <person name="Patwardhan R.P."/>
            <person name="Burton J.N."/>
            <person name="Adey A."/>
            <person name="Kumar A."/>
            <person name="Qiu R."/>
            <person name="Shendure J."/>
            <person name="Hall B."/>
        </authorList>
    </citation>
    <scope>NUCLEOTIDE SEQUENCE</scope>
    <source>
        <strain evidence="2">RSF 1966-606</strain>
    </source>
</reference>
<dbReference type="AlphaFoldDB" id="A0A6A4KG40"/>
<name>A0A6A4KG40_9ERIC</name>
<protein>
    <submittedName>
        <fullName evidence="2">Uncharacterized protein</fullName>
    </submittedName>
</protein>
<dbReference type="PANTHER" id="PTHR20932:SF36">
    <property type="entry name" value="OS03G0110600 PROTEIN"/>
    <property type="match status" value="1"/>
</dbReference>
<sequence>MRSKSPIPSSARPGTPPSCSPPSGGGVGGVSYIEHRVSKMDTLAGVAIKYGVENLKVGIGARGARTSVDSLNLVRKSSSTSSLQDQENGLSSSSSIWAPPKWNLKSDLQALSTAAITRPIFDGLPKPMTGRRNKAALD</sequence>
<proteinExistence type="predicted"/>
<dbReference type="EMBL" id="QEFC01004314">
    <property type="protein sequence ID" value="KAE9445270.1"/>
    <property type="molecule type" value="Genomic_DNA"/>
</dbReference>
<accession>A0A6A4KG40</accession>
<feature type="compositionally biased region" description="Polar residues" evidence="1">
    <location>
        <begin position="77"/>
        <end position="96"/>
    </location>
</feature>
<organism evidence="2">
    <name type="scientific">Rhododendron williamsianum</name>
    <dbReference type="NCBI Taxonomy" id="262921"/>
    <lineage>
        <taxon>Eukaryota</taxon>
        <taxon>Viridiplantae</taxon>
        <taxon>Streptophyta</taxon>
        <taxon>Embryophyta</taxon>
        <taxon>Tracheophyta</taxon>
        <taxon>Spermatophyta</taxon>
        <taxon>Magnoliopsida</taxon>
        <taxon>eudicotyledons</taxon>
        <taxon>Gunneridae</taxon>
        <taxon>Pentapetalae</taxon>
        <taxon>asterids</taxon>
        <taxon>Ericales</taxon>
        <taxon>Ericaceae</taxon>
        <taxon>Ericoideae</taxon>
        <taxon>Rhodoreae</taxon>
        <taxon>Rhododendron</taxon>
    </lineage>
</organism>
<feature type="region of interest" description="Disordered" evidence="1">
    <location>
        <begin position="1"/>
        <end position="30"/>
    </location>
</feature>
<dbReference type="OrthoDB" id="538216at2759"/>
<dbReference type="PANTHER" id="PTHR20932">
    <property type="entry name" value="LYSM AND PUTATIVE PEPTIDOGLYCAN-BINDING DOMAIN-CONTAINING PROTEIN"/>
    <property type="match status" value="1"/>
</dbReference>
<dbReference type="InterPro" id="IPR045030">
    <property type="entry name" value="LYSM1-4"/>
</dbReference>
<gene>
    <name evidence="2" type="ORF">C3L33_22832</name>
</gene>